<dbReference type="InterPro" id="IPR007048">
    <property type="entry name" value="IraD/Gp25-like"/>
</dbReference>
<evidence type="ECO:0000313" key="2">
    <source>
        <dbReference type="EMBL" id="RUT65551.1"/>
    </source>
</evidence>
<accession>A0A433ZTW5</accession>
<dbReference type="SUPFAM" id="SSF160719">
    <property type="entry name" value="gpW/gp25-like"/>
    <property type="match status" value="1"/>
</dbReference>
<reference evidence="2 3" key="1">
    <citation type="submission" date="2017-08" db="EMBL/GenBank/DDBJ databases">
        <title>Draft genome sequence of pheromone producing symbiont Morganella morganii, of the female New Zealand grass grub Costelytra giveni.</title>
        <authorList>
            <person name="Laugraud A."/>
            <person name="Young S.D."/>
            <person name="Hurst M.H."/>
        </authorList>
    </citation>
    <scope>NUCLEOTIDE SEQUENCE [LARGE SCALE GENOMIC DNA]</scope>
    <source>
        <strain evidence="2 3">MMsCG</strain>
    </source>
</reference>
<evidence type="ECO:0000313" key="3">
    <source>
        <dbReference type="Proteomes" id="UP000286908"/>
    </source>
</evidence>
<dbReference type="AlphaFoldDB" id="A0A433ZTW5"/>
<evidence type="ECO:0000259" key="1">
    <source>
        <dbReference type="Pfam" id="PF04965"/>
    </source>
</evidence>
<dbReference type="OrthoDB" id="6401544at2"/>
<feature type="domain" description="IraD/Gp25-like" evidence="1">
    <location>
        <begin position="23"/>
        <end position="106"/>
    </location>
</feature>
<protein>
    <recommendedName>
        <fullName evidence="1">IraD/Gp25-like domain-containing protein</fullName>
    </recommendedName>
</protein>
<name>A0A433ZTW5_MORMO</name>
<organism evidence="2 3">
    <name type="scientific">Morganella morganii</name>
    <name type="common">Proteus morganii</name>
    <dbReference type="NCBI Taxonomy" id="582"/>
    <lineage>
        <taxon>Bacteria</taxon>
        <taxon>Pseudomonadati</taxon>
        <taxon>Pseudomonadota</taxon>
        <taxon>Gammaproteobacteria</taxon>
        <taxon>Enterobacterales</taxon>
        <taxon>Morganellaceae</taxon>
        <taxon>Morganella</taxon>
    </lineage>
</organism>
<dbReference type="Pfam" id="PF04965">
    <property type="entry name" value="GPW_gp25"/>
    <property type="match status" value="1"/>
</dbReference>
<gene>
    <name evidence="2" type="ORF">CKG00_03360</name>
</gene>
<proteinExistence type="predicted"/>
<dbReference type="Proteomes" id="UP000286908">
    <property type="component" value="Unassembled WGS sequence"/>
</dbReference>
<sequence>MSLLERLCHEADEPPYQPCTERAITAHLYRIINARAPVWQDGRKSSGIAGFGQSHLLRAQGKFHLTAIAQEIESLIRCYEPRLQQVSVTIVPHSYRQHQIHFEITALCGGREVCLPVCLDFNAGQLINPEAAGA</sequence>
<dbReference type="EMBL" id="NRQY01000001">
    <property type="protein sequence ID" value="RUT65551.1"/>
    <property type="molecule type" value="Genomic_DNA"/>
</dbReference>
<comment type="caution">
    <text evidence="2">The sequence shown here is derived from an EMBL/GenBank/DDBJ whole genome shotgun (WGS) entry which is preliminary data.</text>
</comment>